<protein>
    <submittedName>
        <fullName evidence="6">Leucine/isoleucine/valine transporter permease subunit</fullName>
    </submittedName>
</protein>
<evidence type="ECO:0000256" key="4">
    <source>
        <dbReference type="ARBA" id="ARBA00022989"/>
    </source>
</evidence>
<dbReference type="PANTHER" id="PTHR30482:SF10">
    <property type="entry name" value="HIGH-AFFINITY BRANCHED-CHAIN AMINO ACID TRANSPORT PROTEIN BRAE"/>
    <property type="match status" value="1"/>
</dbReference>
<dbReference type="InterPro" id="IPR001851">
    <property type="entry name" value="ABC_transp_permease"/>
</dbReference>
<dbReference type="PANTHER" id="PTHR30482">
    <property type="entry name" value="HIGH-AFFINITY BRANCHED-CHAIN AMINO ACID TRANSPORT SYSTEM PERMEASE"/>
    <property type="match status" value="1"/>
</dbReference>
<evidence type="ECO:0000256" key="2">
    <source>
        <dbReference type="ARBA" id="ARBA00022475"/>
    </source>
</evidence>
<dbReference type="GO" id="GO:0015658">
    <property type="term" value="F:branched-chain amino acid transmembrane transporter activity"/>
    <property type="evidence" value="ECO:0007669"/>
    <property type="project" value="InterPro"/>
</dbReference>
<proteinExistence type="predicted"/>
<dbReference type="Pfam" id="PF02653">
    <property type="entry name" value="BPD_transp_2"/>
    <property type="match status" value="1"/>
</dbReference>
<evidence type="ECO:0000256" key="3">
    <source>
        <dbReference type="ARBA" id="ARBA00022692"/>
    </source>
</evidence>
<keyword evidence="2" id="KW-1003">Cell membrane</keyword>
<sequence length="557" mass="59171">MIVRAARRAIFIGLVAGIAAWHLSLVGLIPAFAQRRLVGDTLTFSYALLIALLALAAFATGRRYPGAAQRIPWGILSALVSSLMLFLLALLVTHLNLRQILLNATPELARVLTFGGGASGAGLVRLLLIGLLAGLFAGGLSALPRPWGRVIVSAALMTLLLGLLRDVLGPLLPQVVTSFLYGTAGLSLAGAVVTFLLAAVLFTLRWSLRANAVTARATAAVPATVRQPVIQALLLLILASVPLWAGLFLSNVADFVGFYILMGLGLNLVLGFAGLLDLGYVAFFAVGAYTMAVLTSPEVGQRFTLDFWVALPIAVVTTVLAGLLVGLPVLRMRGDYLAIATLGFGEIVRLLVLSDWLKPYLGGAQGVTRIARPSIASWRIDSPQEFYLLVLISCLFAWFLSVRLRDSRLGRSWFAIREDEHVAQAMGINRVTVKLSAFAIGASFGGLSGALFASLVGSVVPASFSLLVSINVVALLVLGGMGSLPGVVVGALALVGLPELLREFQEYRLLVYGIVLIAMMLFRPAGLLPERIHRRELEEAVEEAREIAPAEIATGRG</sequence>
<gene>
    <name evidence="6" type="ORF">ENP47_11265</name>
</gene>
<dbReference type="AlphaFoldDB" id="A0A7C1JZP9"/>
<evidence type="ECO:0000313" key="6">
    <source>
        <dbReference type="EMBL" id="HEF66155.1"/>
    </source>
</evidence>
<organism evidence="6">
    <name type="scientific">Thermomicrobium roseum</name>
    <dbReference type="NCBI Taxonomy" id="500"/>
    <lineage>
        <taxon>Bacteria</taxon>
        <taxon>Pseudomonadati</taxon>
        <taxon>Thermomicrobiota</taxon>
        <taxon>Thermomicrobia</taxon>
        <taxon>Thermomicrobiales</taxon>
        <taxon>Thermomicrobiaceae</taxon>
        <taxon>Thermomicrobium</taxon>
    </lineage>
</organism>
<dbReference type="CDD" id="cd06581">
    <property type="entry name" value="TM_PBP1_LivM_like"/>
    <property type="match status" value="1"/>
</dbReference>
<evidence type="ECO:0000256" key="5">
    <source>
        <dbReference type="ARBA" id="ARBA00023136"/>
    </source>
</evidence>
<name>A0A7C1JZP9_THERO</name>
<dbReference type="InterPro" id="IPR043428">
    <property type="entry name" value="LivM-like"/>
</dbReference>
<accession>A0A7C1JZP9</accession>
<evidence type="ECO:0000256" key="1">
    <source>
        <dbReference type="ARBA" id="ARBA00004651"/>
    </source>
</evidence>
<dbReference type="GO" id="GO:0005886">
    <property type="term" value="C:plasma membrane"/>
    <property type="evidence" value="ECO:0007669"/>
    <property type="project" value="UniProtKB-SubCell"/>
</dbReference>
<keyword evidence="5" id="KW-0472">Membrane</keyword>
<dbReference type="EMBL" id="DSJL01000011">
    <property type="protein sequence ID" value="HEF66155.1"/>
    <property type="molecule type" value="Genomic_DNA"/>
</dbReference>
<comment type="caution">
    <text evidence="6">The sequence shown here is derived from an EMBL/GenBank/DDBJ whole genome shotgun (WGS) entry which is preliminary data.</text>
</comment>
<keyword evidence="3" id="KW-0812">Transmembrane</keyword>
<keyword evidence="4" id="KW-1133">Transmembrane helix</keyword>
<comment type="subcellular location">
    <subcellularLocation>
        <location evidence="1">Cell membrane</location>
        <topology evidence="1">Multi-pass membrane protein</topology>
    </subcellularLocation>
</comment>
<reference evidence="6" key="1">
    <citation type="journal article" date="2020" name="mSystems">
        <title>Genome- and Community-Level Interaction Insights into Carbon Utilization and Element Cycling Functions of Hydrothermarchaeota in Hydrothermal Sediment.</title>
        <authorList>
            <person name="Zhou Z."/>
            <person name="Liu Y."/>
            <person name="Xu W."/>
            <person name="Pan J."/>
            <person name="Luo Z.H."/>
            <person name="Li M."/>
        </authorList>
    </citation>
    <scope>NUCLEOTIDE SEQUENCE [LARGE SCALE GENOMIC DNA]</scope>
    <source>
        <strain evidence="6">SpSt-222</strain>
    </source>
</reference>